<name>A0A0S3TD55_PHAAN</name>
<gene>
    <name evidence="1" type="primary">Vigan.UMG008700</name>
    <name evidence="1" type="ORF">VIGAN_UM008700</name>
</gene>
<dbReference type="AlphaFoldDB" id="A0A0S3TD55"/>
<feature type="non-terminal residue" evidence="1">
    <location>
        <position position="1"/>
    </location>
</feature>
<organism evidence="1">
    <name type="scientific">Vigna angularis var. angularis</name>
    <dbReference type="NCBI Taxonomy" id="157739"/>
    <lineage>
        <taxon>Eukaryota</taxon>
        <taxon>Viridiplantae</taxon>
        <taxon>Streptophyta</taxon>
        <taxon>Embryophyta</taxon>
        <taxon>Tracheophyta</taxon>
        <taxon>Spermatophyta</taxon>
        <taxon>Magnoliopsida</taxon>
        <taxon>eudicotyledons</taxon>
        <taxon>Gunneridae</taxon>
        <taxon>Pentapetalae</taxon>
        <taxon>rosids</taxon>
        <taxon>fabids</taxon>
        <taxon>Fabales</taxon>
        <taxon>Fabaceae</taxon>
        <taxon>Papilionoideae</taxon>
        <taxon>50 kb inversion clade</taxon>
        <taxon>NPAAA clade</taxon>
        <taxon>indigoferoid/millettioid clade</taxon>
        <taxon>Phaseoleae</taxon>
        <taxon>Vigna</taxon>
    </lineage>
</organism>
<reference evidence="1" key="1">
    <citation type="journal article" date="2015" name="Sci. Rep.">
        <title>The power of single molecule real-time sequencing technology in the de novo assembly of a eukaryotic genome.</title>
        <authorList>
            <person name="Sakai H."/>
            <person name="Naito K."/>
            <person name="Ogiso-Tanaka E."/>
            <person name="Takahashi Y."/>
            <person name="Iseki K."/>
            <person name="Muto C."/>
            <person name="Satou K."/>
            <person name="Teruya K."/>
            <person name="Shiroma A."/>
            <person name="Shimoji M."/>
            <person name="Hirano T."/>
            <person name="Itoh T."/>
            <person name="Kaga A."/>
            <person name="Tomooka N."/>
        </authorList>
    </citation>
    <scope>NUCLEOTIDE SEQUENCE</scope>
</reference>
<sequence length="86" mass="9893">NPLLKIFSLLELEFREFILKNITSRTTHLCRRSLSLTLTSHPNLVRSLTVVSTHSHLTHNCVVFSHRFVGDDDHQILLLALMVMLT</sequence>
<proteinExistence type="predicted"/>
<dbReference type="EMBL" id="AP015068">
    <property type="protein sequence ID" value="BAU03080.1"/>
    <property type="molecule type" value="Genomic_DNA"/>
</dbReference>
<evidence type="ECO:0000313" key="1">
    <source>
        <dbReference type="EMBL" id="BAU03080.1"/>
    </source>
</evidence>
<protein>
    <submittedName>
        <fullName evidence="1">Uncharacterized protein</fullName>
    </submittedName>
</protein>
<accession>A0A0S3TD55</accession>